<dbReference type="InterPro" id="IPR036397">
    <property type="entry name" value="RNaseH_sf"/>
</dbReference>
<accession>A0A6A6DFL3</accession>
<dbReference type="Proteomes" id="UP000800200">
    <property type="component" value="Unassembled WGS sequence"/>
</dbReference>
<dbReference type="EMBL" id="ML994676">
    <property type="protein sequence ID" value="KAF2178247.1"/>
    <property type="molecule type" value="Genomic_DNA"/>
</dbReference>
<proteinExistence type="predicted"/>
<dbReference type="OrthoDB" id="5410741at2759"/>
<sequence length="114" mass="13379">YYTKHLIPLYIEVLSKARMKSSLLSWFLQEDNDSSHGTMSNWNVAFKAKIKNWICTISYPTHSSNFNLIEGLWDILLQRVKQQILYGNARLELGVVPEKEWDGTKQHLKKILQE</sequence>
<organism evidence="1 2">
    <name type="scientific">Zopfia rhizophila CBS 207.26</name>
    <dbReference type="NCBI Taxonomy" id="1314779"/>
    <lineage>
        <taxon>Eukaryota</taxon>
        <taxon>Fungi</taxon>
        <taxon>Dikarya</taxon>
        <taxon>Ascomycota</taxon>
        <taxon>Pezizomycotina</taxon>
        <taxon>Dothideomycetes</taxon>
        <taxon>Dothideomycetes incertae sedis</taxon>
        <taxon>Zopfiaceae</taxon>
        <taxon>Zopfia</taxon>
    </lineage>
</organism>
<dbReference type="GO" id="GO:0003676">
    <property type="term" value="F:nucleic acid binding"/>
    <property type="evidence" value="ECO:0007669"/>
    <property type="project" value="InterPro"/>
</dbReference>
<dbReference type="Gene3D" id="3.30.420.10">
    <property type="entry name" value="Ribonuclease H-like superfamily/Ribonuclease H"/>
    <property type="match status" value="1"/>
</dbReference>
<reference evidence="1" key="1">
    <citation type="journal article" date="2020" name="Stud. Mycol.">
        <title>101 Dothideomycetes genomes: a test case for predicting lifestyles and emergence of pathogens.</title>
        <authorList>
            <person name="Haridas S."/>
            <person name="Albert R."/>
            <person name="Binder M."/>
            <person name="Bloem J."/>
            <person name="Labutti K."/>
            <person name="Salamov A."/>
            <person name="Andreopoulos B."/>
            <person name="Baker S."/>
            <person name="Barry K."/>
            <person name="Bills G."/>
            <person name="Bluhm B."/>
            <person name="Cannon C."/>
            <person name="Castanera R."/>
            <person name="Culley D."/>
            <person name="Daum C."/>
            <person name="Ezra D."/>
            <person name="Gonzalez J."/>
            <person name="Henrissat B."/>
            <person name="Kuo A."/>
            <person name="Liang C."/>
            <person name="Lipzen A."/>
            <person name="Lutzoni F."/>
            <person name="Magnuson J."/>
            <person name="Mondo S."/>
            <person name="Nolan M."/>
            <person name="Ohm R."/>
            <person name="Pangilinan J."/>
            <person name="Park H.-J."/>
            <person name="Ramirez L."/>
            <person name="Alfaro M."/>
            <person name="Sun H."/>
            <person name="Tritt A."/>
            <person name="Yoshinaga Y."/>
            <person name="Zwiers L.-H."/>
            <person name="Turgeon B."/>
            <person name="Goodwin S."/>
            <person name="Spatafora J."/>
            <person name="Crous P."/>
            <person name="Grigoriev I."/>
        </authorList>
    </citation>
    <scope>NUCLEOTIDE SEQUENCE</scope>
    <source>
        <strain evidence="1">CBS 207.26</strain>
    </source>
</reference>
<name>A0A6A6DFL3_9PEZI</name>
<dbReference type="AlphaFoldDB" id="A0A6A6DFL3"/>
<keyword evidence="2" id="KW-1185">Reference proteome</keyword>
<evidence type="ECO:0000313" key="2">
    <source>
        <dbReference type="Proteomes" id="UP000800200"/>
    </source>
</evidence>
<evidence type="ECO:0008006" key="3">
    <source>
        <dbReference type="Google" id="ProtNLM"/>
    </source>
</evidence>
<evidence type="ECO:0000313" key="1">
    <source>
        <dbReference type="EMBL" id="KAF2178247.1"/>
    </source>
</evidence>
<protein>
    <recommendedName>
        <fullName evidence="3">Tc1-like transposase DDE domain-containing protein</fullName>
    </recommendedName>
</protein>
<feature type="non-terminal residue" evidence="1">
    <location>
        <position position="1"/>
    </location>
</feature>
<gene>
    <name evidence="1" type="ORF">K469DRAFT_600089</name>
</gene>